<reference evidence="7 8" key="1">
    <citation type="journal article" date="2019" name="Int. J. Syst. Evol. Microbiol.">
        <title>The Global Catalogue of Microorganisms (GCM) 10K type strain sequencing project: providing services to taxonomists for standard genome sequencing and annotation.</title>
        <authorList>
            <consortium name="The Broad Institute Genomics Platform"/>
            <consortium name="The Broad Institute Genome Sequencing Center for Infectious Disease"/>
            <person name="Wu L."/>
            <person name="Ma J."/>
        </authorList>
    </citation>
    <scope>NUCLEOTIDE SEQUENCE [LARGE SCALE GENOMIC DNA]</scope>
    <source>
        <strain evidence="7 8">JCM 6307</strain>
    </source>
</reference>
<evidence type="ECO:0000256" key="4">
    <source>
        <dbReference type="SAM" id="MobiDB-lite"/>
    </source>
</evidence>
<dbReference type="InterPro" id="IPR000421">
    <property type="entry name" value="FA58C"/>
</dbReference>
<evidence type="ECO:0000256" key="1">
    <source>
        <dbReference type="ARBA" id="ARBA00022801"/>
    </source>
</evidence>
<dbReference type="Proteomes" id="UP001501358">
    <property type="component" value="Unassembled WGS sequence"/>
</dbReference>
<evidence type="ECO:0008006" key="9">
    <source>
        <dbReference type="Google" id="ProtNLM"/>
    </source>
</evidence>
<evidence type="ECO:0000259" key="6">
    <source>
        <dbReference type="PROSITE" id="PS52009"/>
    </source>
</evidence>
<dbReference type="Pfam" id="PF21774">
    <property type="entry name" value="NagJ_C"/>
    <property type="match status" value="1"/>
</dbReference>
<dbReference type="SUPFAM" id="SSF51445">
    <property type="entry name" value="(Trans)glycosidases"/>
    <property type="match status" value="1"/>
</dbReference>
<feature type="domain" description="F5/8 type C" evidence="5">
    <location>
        <begin position="1048"/>
        <end position="1182"/>
    </location>
</feature>
<dbReference type="PANTHER" id="PTHR13170">
    <property type="entry name" value="O-GLCNACASE"/>
    <property type="match status" value="1"/>
</dbReference>
<organism evidence="7 8">
    <name type="scientific">Streptomyces thermolineatus</name>
    <dbReference type="NCBI Taxonomy" id="44033"/>
    <lineage>
        <taxon>Bacteria</taxon>
        <taxon>Bacillati</taxon>
        <taxon>Actinomycetota</taxon>
        <taxon>Actinomycetes</taxon>
        <taxon>Kitasatosporales</taxon>
        <taxon>Streptomycetaceae</taxon>
        <taxon>Streptomyces</taxon>
    </lineage>
</organism>
<dbReference type="SUPFAM" id="SSF49785">
    <property type="entry name" value="Galactose-binding domain-like"/>
    <property type="match status" value="2"/>
</dbReference>
<evidence type="ECO:0000256" key="3">
    <source>
        <dbReference type="PROSITE-ProRule" id="PRU01353"/>
    </source>
</evidence>
<feature type="region of interest" description="Disordered" evidence="4">
    <location>
        <begin position="1"/>
        <end position="23"/>
    </location>
</feature>
<feature type="region of interest" description="Disordered" evidence="4">
    <location>
        <begin position="686"/>
        <end position="706"/>
    </location>
</feature>
<dbReference type="PANTHER" id="PTHR13170:SF16">
    <property type="entry name" value="PROTEIN O-GLCNACASE"/>
    <property type="match status" value="1"/>
</dbReference>
<keyword evidence="1 3" id="KW-0378">Hydrolase</keyword>
<feature type="region of interest" description="Disordered" evidence="4">
    <location>
        <begin position="1060"/>
        <end position="1093"/>
    </location>
</feature>
<dbReference type="InterPro" id="IPR015882">
    <property type="entry name" value="HEX_bac_N"/>
</dbReference>
<dbReference type="Pfam" id="PF02838">
    <property type="entry name" value="Glyco_hydro_20b"/>
    <property type="match status" value="1"/>
</dbReference>
<feature type="region of interest" description="Disordered" evidence="4">
    <location>
        <begin position="40"/>
        <end position="105"/>
    </location>
</feature>
<evidence type="ECO:0000313" key="7">
    <source>
        <dbReference type="EMBL" id="GAA2470054.1"/>
    </source>
</evidence>
<accession>A0ABN3KTZ0</accession>
<comment type="similarity">
    <text evidence="3">Belongs to the glycosyl hydrolase 84 family.</text>
</comment>
<dbReference type="Gene3D" id="1.20.58.460">
    <property type="entry name" value="Hyaluronidase post-catalytic domain-like"/>
    <property type="match status" value="1"/>
</dbReference>
<feature type="region of interest" description="Disordered" evidence="4">
    <location>
        <begin position="827"/>
        <end position="851"/>
    </location>
</feature>
<protein>
    <recommendedName>
        <fullName evidence="9">Hyaluronidase</fullName>
    </recommendedName>
</protein>
<evidence type="ECO:0000313" key="8">
    <source>
        <dbReference type="Proteomes" id="UP001501358"/>
    </source>
</evidence>
<dbReference type="InterPro" id="IPR011496">
    <property type="entry name" value="O-GlcNAcase_cat"/>
</dbReference>
<comment type="caution">
    <text evidence="7">The sequence shown here is derived from an EMBL/GenBank/DDBJ whole genome shotgun (WGS) entry which is preliminary data.</text>
</comment>
<name>A0ABN3KTZ0_9ACTN</name>
<dbReference type="EMBL" id="BAAATA010000001">
    <property type="protein sequence ID" value="GAA2470054.1"/>
    <property type="molecule type" value="Genomic_DNA"/>
</dbReference>
<keyword evidence="8" id="KW-1185">Reference proteome</keyword>
<dbReference type="Pfam" id="PF07555">
    <property type="entry name" value="NAGidase"/>
    <property type="match status" value="1"/>
</dbReference>
<dbReference type="InterPro" id="IPR017853">
    <property type="entry name" value="GH"/>
</dbReference>
<feature type="domain" description="GH84" evidence="6">
    <location>
        <begin position="236"/>
        <end position="516"/>
    </location>
</feature>
<dbReference type="Gene3D" id="3.20.20.80">
    <property type="entry name" value="Glycosidases"/>
    <property type="match status" value="1"/>
</dbReference>
<gene>
    <name evidence="7" type="ORF">GCM10010406_01960</name>
</gene>
<proteinExistence type="inferred from homology"/>
<evidence type="ECO:0000259" key="5">
    <source>
        <dbReference type="PROSITE" id="PS50022"/>
    </source>
</evidence>
<dbReference type="InterPro" id="IPR051822">
    <property type="entry name" value="Glycosyl_Hydrolase_84"/>
</dbReference>
<feature type="active site" description="Proton donor" evidence="3">
    <location>
        <position position="351"/>
    </location>
</feature>
<feature type="compositionally biased region" description="Polar residues" evidence="4">
    <location>
        <begin position="695"/>
        <end position="705"/>
    </location>
</feature>
<dbReference type="PROSITE" id="PS50022">
    <property type="entry name" value="FA58C_3"/>
    <property type="match status" value="2"/>
</dbReference>
<keyword evidence="2 3" id="KW-0326">Glycosidase</keyword>
<dbReference type="Pfam" id="PF00754">
    <property type="entry name" value="F5_F8_type_C"/>
    <property type="match status" value="2"/>
</dbReference>
<dbReference type="InterPro" id="IPR008979">
    <property type="entry name" value="Galactose-bd-like_sf"/>
</dbReference>
<dbReference type="SUPFAM" id="SSF55545">
    <property type="entry name" value="beta-N-acetylhexosaminidase-like domain"/>
    <property type="match status" value="1"/>
</dbReference>
<feature type="domain" description="F5/8 type C" evidence="5">
    <location>
        <begin position="679"/>
        <end position="822"/>
    </location>
</feature>
<dbReference type="PROSITE" id="PS52009">
    <property type="entry name" value="GH84"/>
    <property type="match status" value="1"/>
</dbReference>
<dbReference type="Gene3D" id="2.60.120.260">
    <property type="entry name" value="Galactose-binding domain-like"/>
    <property type="match status" value="2"/>
</dbReference>
<evidence type="ECO:0000256" key="2">
    <source>
        <dbReference type="ARBA" id="ARBA00023295"/>
    </source>
</evidence>
<dbReference type="SUPFAM" id="SSF140657">
    <property type="entry name" value="Hyaluronidase post-catalytic domain-like"/>
    <property type="match status" value="1"/>
</dbReference>
<feature type="compositionally biased region" description="Low complexity" evidence="4">
    <location>
        <begin position="827"/>
        <end position="846"/>
    </location>
</feature>
<sequence>MRYLSQSEEMYVQSRRSRPRAAGAAALVAAVIGSVFGAPSGAAAAPVGTRSASTVPDPVSTGARDASDPPGPEEGAGGVEEGNSPSTARVWPRPQSAQRRGGEVTVTPRVTVVAAREADRHSLEALREVLRSAGAAEVSTVGPNGAVPDDGLLVYAGGARADAVLAALDAPERGDLPSGGYLLAAGRTAGRDVVAMQGVGGDGLFHAVQTLRQTVGDTGGGRGFPGVVVRDWPSAPVRGLVEGFYGEPWTHRERLEQLDFMGRTKQNLYLYASGDDPYRQARWRDPYPAPELERMRELARRAGANHVTLAWAVSPGQSLCFSSPEDSEALRRKVDQLWDAGVRAFQLQFQDVSYTEWHCGDDSHAYGSGPQAAARAQAQVANALSAHLRAEHPSAPPLSLMPTEYYQAGATKYRTALAENLDGRVQVAWTGVGVVPERITGTQLSKAREAFGHPLLTMDNYPVNDYAEDRLFLGPYTGRDPAVAAASAGLLANAMQQPAASRIALFTVADYAWNPRAYRPDASWEAAVADLAAGSGAAREALEVLASHQASSALGTAESSYLRPLLKEFWAARGGSDDRRFERAAGRLRAAFTTMRSAPDRLGRVAGGALESEARPWLAQLSRYGRAGEAAVDMLAAQRRGDGAGGWQAQLVLQKTAAAISASSATVGDGVLDPFLERAAREADGWTGVRPDGRTATSTMGSARASSPALMLDGRGSTFYWTDSPPEEGDSFGVDLGSVQRVGRVRVEMGSGDGSAADDDYLRHGVLEYSATGSDWKRAGTFHGRRTVVFSLPEGAQARHLRVRALSTQPNAVAVRSFAVTAAESARSSGRVAAPPAAAGSSPAAATDGDPETAYRAATRAAGALSVEFGAVRPLDKVTVLSGPGPHSSASVQVRTEDGAWRRLGGLGQGWTELAAGGVRADAMRLVWAQGAEPPAVHEMVPWFADAPAARMKLDRTTVDAEIGGRPVRVEAELEATRADAARGRMSAKAPKGIEAKTPGRVVLQRGGRLTAAVEISVPKDTPSGEYTVPVGFTVDGRTVRQQVTVRAYPRTTGQDLALGAAATSSADETDDFPASAVSDGDPSTRWSSPAEDDSWVQVDLGREERIGRVVLRWQDAYASGYRIMTSADGRTWSTAAVVRDGRGGTEQIRMDAPGTRYLRVQGVERATKYGYSLFSVEAFPVAE</sequence>
<dbReference type="InterPro" id="IPR029018">
    <property type="entry name" value="Hex-like_dom2"/>
</dbReference>
<dbReference type="Gene3D" id="3.30.379.10">
    <property type="entry name" value="Chitobiase/beta-hexosaminidase domain 2-like"/>
    <property type="match status" value="1"/>
</dbReference>
<dbReference type="InterPro" id="IPR049019">
    <property type="entry name" value="NagJ-like_helical"/>
</dbReference>